<name>A0ABN9Y6E9_9DINO</name>
<feature type="compositionally biased region" description="Low complexity" evidence="1">
    <location>
        <begin position="331"/>
        <end position="347"/>
    </location>
</feature>
<accession>A0ABN9Y6E9</accession>
<feature type="region of interest" description="Disordered" evidence="1">
    <location>
        <begin position="78"/>
        <end position="104"/>
    </location>
</feature>
<evidence type="ECO:0000256" key="1">
    <source>
        <dbReference type="SAM" id="MobiDB-lite"/>
    </source>
</evidence>
<reference evidence="2" key="1">
    <citation type="submission" date="2023-10" db="EMBL/GenBank/DDBJ databases">
        <authorList>
            <person name="Chen Y."/>
            <person name="Shah S."/>
            <person name="Dougan E. K."/>
            <person name="Thang M."/>
            <person name="Chan C."/>
        </authorList>
    </citation>
    <scope>NUCLEOTIDE SEQUENCE [LARGE SCALE GENOMIC DNA]</scope>
</reference>
<dbReference type="EMBL" id="CAUYUJ010021971">
    <property type="protein sequence ID" value="CAK0908176.1"/>
    <property type="molecule type" value="Genomic_DNA"/>
</dbReference>
<feature type="region of interest" description="Disordered" evidence="1">
    <location>
        <begin position="319"/>
        <end position="358"/>
    </location>
</feature>
<feature type="compositionally biased region" description="Acidic residues" evidence="1">
    <location>
        <begin position="78"/>
        <end position="88"/>
    </location>
</feature>
<feature type="non-terminal residue" evidence="2">
    <location>
        <position position="1"/>
    </location>
</feature>
<proteinExistence type="predicted"/>
<comment type="caution">
    <text evidence="2">The sequence shown here is derived from an EMBL/GenBank/DDBJ whole genome shotgun (WGS) entry which is preliminary data.</text>
</comment>
<feature type="compositionally biased region" description="Acidic residues" evidence="1">
    <location>
        <begin position="348"/>
        <end position="358"/>
    </location>
</feature>
<feature type="non-terminal residue" evidence="2">
    <location>
        <position position="733"/>
    </location>
</feature>
<gene>
    <name evidence="2" type="ORF">PCOR1329_LOCUS82932</name>
</gene>
<dbReference type="Proteomes" id="UP001189429">
    <property type="component" value="Unassembled WGS sequence"/>
</dbReference>
<protein>
    <submittedName>
        <fullName evidence="2">Uncharacterized protein</fullName>
    </submittedName>
</protein>
<evidence type="ECO:0000313" key="3">
    <source>
        <dbReference type="Proteomes" id="UP001189429"/>
    </source>
</evidence>
<organism evidence="2 3">
    <name type="scientific">Prorocentrum cordatum</name>
    <dbReference type="NCBI Taxonomy" id="2364126"/>
    <lineage>
        <taxon>Eukaryota</taxon>
        <taxon>Sar</taxon>
        <taxon>Alveolata</taxon>
        <taxon>Dinophyceae</taxon>
        <taxon>Prorocentrales</taxon>
        <taxon>Prorocentraceae</taxon>
        <taxon>Prorocentrum</taxon>
    </lineage>
</organism>
<keyword evidence="3" id="KW-1185">Reference proteome</keyword>
<sequence>VRSQRGGGLGWLKVRTVLLDTYGAEATPDKRGVNRAERMLAGGSASADANYTNDYEWERGLAYEDSCLDGGGHFEEEDDCDHCYEDDDGNGHEQGGADGTEEAPPEIEEAQVAYDEAHISFIESKQQVAEIAKPRGFYPIVALAPDNSLTREPRSSTSGSTQQRGLRFKLFRAGGFANINEGPHMVEDAAGTADIEDLEFANAIEEVNLVTVGKGIGDGGATRPAMGDQNWRQRGQYLRAKQLIHDVRYENSDRMFRFNDGKTLDSKQKLTVTVWPFGARSGKFMLKDHPEKGWMTSERDEKGHFIIDLLGCAGNAPDDVANMGIPTEGEGSNASDDSSDRASSGSGPEDDAADSDIGDADARNLETCAAFLVPGETDEIMIIDESGDPGGRARALVFVDLGRLSTELLNYPMVEVVHFKQNEGWGFSKPRIIRQFLEAIDRAKPDDISFAPLRANWRSWQRANAPLSEGRMEAIAKARGREEATFLKMAKQAFDKQAAAGRRAYVEGPLSGLHRKTKTLQKLEGDFCRLDQCRLGAEYEIDGVTRPRKKPTRLHSTNYEFIRNMSLGCKCKAEQVVLRGELASHAQNYPVRMAKRMAYLIAHQGREEDIGGVDEIHATEEVGPDFDLGEYSDAVREFTKRYSMSTVRAAKRANRPGASFSAALATAMQNAEAPAEWTQCARVFECEICMKRMRPRSVRVAALSKAKCFCQVVCKDVYYIMWKKRKRKVLAIS</sequence>
<evidence type="ECO:0000313" key="2">
    <source>
        <dbReference type="EMBL" id="CAK0908176.1"/>
    </source>
</evidence>